<dbReference type="SUPFAM" id="SSF110849">
    <property type="entry name" value="ParB/Sulfiredoxin"/>
    <property type="match status" value="1"/>
</dbReference>
<evidence type="ECO:0000256" key="2">
    <source>
        <dbReference type="ARBA" id="ARBA00006295"/>
    </source>
</evidence>
<keyword evidence="6" id="KW-0717">Septation</keyword>
<evidence type="ECO:0000256" key="5">
    <source>
        <dbReference type="ARBA" id="ARBA00023125"/>
    </source>
</evidence>
<dbReference type="GO" id="GO:0000917">
    <property type="term" value="P:division septum assembly"/>
    <property type="evidence" value="ECO:0007669"/>
    <property type="project" value="UniProtKB-KW"/>
</dbReference>
<dbReference type="GO" id="GO:0003677">
    <property type="term" value="F:DNA binding"/>
    <property type="evidence" value="ECO:0007669"/>
    <property type="project" value="UniProtKB-KW"/>
</dbReference>
<comment type="subcellular location">
    <subcellularLocation>
        <location evidence="1">Cytoplasm</location>
        <location evidence="1">Nucleoid</location>
    </subcellularLocation>
</comment>
<dbReference type="Gene3D" id="1.10.10.2830">
    <property type="match status" value="1"/>
</dbReference>
<dbReference type="InterPro" id="IPR001387">
    <property type="entry name" value="Cro/C1-type_HTH"/>
</dbReference>
<dbReference type="CDD" id="cd16393">
    <property type="entry name" value="SPO0J_N"/>
    <property type="match status" value="1"/>
</dbReference>
<dbReference type="InterPro" id="IPR041468">
    <property type="entry name" value="HTH_ParB/Spo0J"/>
</dbReference>
<dbReference type="NCBIfam" id="TIGR00180">
    <property type="entry name" value="parB_part"/>
    <property type="match status" value="1"/>
</dbReference>
<dbReference type="EMBL" id="DNZF01000036">
    <property type="protein sequence ID" value="HBK52639.1"/>
    <property type="molecule type" value="Genomic_DNA"/>
</dbReference>
<accession>A0A354YTX4</accession>
<dbReference type="GO" id="GO:0045881">
    <property type="term" value="P:positive regulation of sporulation resulting in formation of a cellular spore"/>
    <property type="evidence" value="ECO:0007669"/>
    <property type="project" value="TreeGrafter"/>
</dbReference>
<dbReference type="RefSeq" id="WP_061212957.1">
    <property type="nucleotide sequence ID" value="NZ_DCDX01000182.1"/>
</dbReference>
<evidence type="ECO:0000313" key="9">
    <source>
        <dbReference type="EMBL" id="HBK52639.1"/>
    </source>
</evidence>
<organism evidence="9 10">
    <name type="scientific">Syntrophomonas wolfei</name>
    <dbReference type="NCBI Taxonomy" id="863"/>
    <lineage>
        <taxon>Bacteria</taxon>
        <taxon>Bacillati</taxon>
        <taxon>Bacillota</taxon>
        <taxon>Clostridia</taxon>
        <taxon>Eubacteriales</taxon>
        <taxon>Syntrophomonadaceae</taxon>
        <taxon>Syntrophomonas</taxon>
    </lineage>
</organism>
<dbReference type="Pfam" id="PF17762">
    <property type="entry name" value="HTH_ParB"/>
    <property type="match status" value="1"/>
</dbReference>
<dbReference type="GO" id="GO:0009295">
    <property type="term" value="C:nucleoid"/>
    <property type="evidence" value="ECO:0007669"/>
    <property type="project" value="UniProtKB-SubCell"/>
</dbReference>
<keyword evidence="4" id="KW-0132">Cell division</keyword>
<sequence>MVFKQLERLLGKSSEVKVTGIPVEKLYPNPFQPRKDFDEREMMELAQSIEAYGIIQPIIVRPRDDGFQIIAGERRFRACCLLGIREIPAIIQEMDDERVATVSLIENLQRRELNYFEEANAYNRLINGFGLTQEELARKIGKSQAAIANKIRLLKLPLPVRSLILPERISERHARALLKLNSAEMQLEVVKQIYEKELTVKETEELVEGISRNNIPQEIGRKPKGQSVSMVIRDARIFLNTIRETVKRARQTGIDIVMVERDVDSEYEITIRIGKHRKNQQLAL</sequence>
<dbReference type="AlphaFoldDB" id="A0A354YTX4"/>
<dbReference type="PROSITE" id="PS50943">
    <property type="entry name" value="HTH_CROC1"/>
    <property type="match status" value="1"/>
</dbReference>
<comment type="similarity">
    <text evidence="2">Belongs to the ParB family.</text>
</comment>
<dbReference type="InterPro" id="IPR003115">
    <property type="entry name" value="ParB_N"/>
</dbReference>
<evidence type="ECO:0000256" key="6">
    <source>
        <dbReference type="ARBA" id="ARBA00023210"/>
    </source>
</evidence>
<name>A0A354YTX4_9FIRM</name>
<dbReference type="Proteomes" id="UP000263273">
    <property type="component" value="Unassembled WGS sequence"/>
</dbReference>
<dbReference type="InterPro" id="IPR050336">
    <property type="entry name" value="Chromosome_partition/occlusion"/>
</dbReference>
<dbReference type="GO" id="GO:0007059">
    <property type="term" value="P:chromosome segregation"/>
    <property type="evidence" value="ECO:0007669"/>
    <property type="project" value="TreeGrafter"/>
</dbReference>
<evidence type="ECO:0000256" key="7">
    <source>
        <dbReference type="ARBA" id="ARBA00023306"/>
    </source>
</evidence>
<evidence type="ECO:0000256" key="4">
    <source>
        <dbReference type="ARBA" id="ARBA00022618"/>
    </source>
</evidence>
<dbReference type="PANTHER" id="PTHR33375:SF8">
    <property type="entry name" value="NUCLEOID OCCLUSION PROTEIN"/>
    <property type="match status" value="1"/>
</dbReference>
<protein>
    <submittedName>
        <fullName evidence="9">Nucleoid occlusion protein</fullName>
    </submittedName>
</protein>
<dbReference type="SMART" id="SM00470">
    <property type="entry name" value="ParB"/>
    <property type="match status" value="1"/>
</dbReference>
<evidence type="ECO:0000313" key="10">
    <source>
        <dbReference type="Proteomes" id="UP000263273"/>
    </source>
</evidence>
<dbReference type="FunFam" id="1.10.10.2830:FF:000001">
    <property type="entry name" value="Chromosome partitioning protein ParB"/>
    <property type="match status" value="1"/>
</dbReference>
<dbReference type="InterPro" id="IPR004437">
    <property type="entry name" value="ParB/RepB/Spo0J"/>
</dbReference>
<proteinExistence type="inferred from homology"/>
<keyword evidence="3" id="KW-0963">Cytoplasm</keyword>
<dbReference type="InterPro" id="IPR023705">
    <property type="entry name" value="Nucleoid_occlusion_protein"/>
</dbReference>
<evidence type="ECO:0000256" key="1">
    <source>
        <dbReference type="ARBA" id="ARBA00004453"/>
    </source>
</evidence>
<keyword evidence="7" id="KW-0131">Cell cycle</keyword>
<dbReference type="STRING" id="378794.GCA_001570625_00375"/>
<gene>
    <name evidence="9" type="primary">noc</name>
    <name evidence="9" type="ORF">DDZ44_01690</name>
</gene>
<evidence type="ECO:0000259" key="8">
    <source>
        <dbReference type="PROSITE" id="PS50943"/>
    </source>
</evidence>
<reference evidence="9 10" key="1">
    <citation type="journal article" date="2018" name="Nat. Biotechnol.">
        <title>A standardized bacterial taxonomy based on genome phylogeny substantially revises the tree of life.</title>
        <authorList>
            <person name="Parks D.H."/>
            <person name="Chuvochina M."/>
            <person name="Waite D.W."/>
            <person name="Rinke C."/>
            <person name="Skarshewski A."/>
            <person name="Chaumeil P.A."/>
            <person name="Hugenholtz P."/>
        </authorList>
    </citation>
    <scope>NUCLEOTIDE SEQUENCE [LARGE SCALE GENOMIC DNA]</scope>
    <source>
        <strain evidence="9">UBA10948</strain>
    </source>
</reference>
<evidence type="ECO:0000256" key="3">
    <source>
        <dbReference type="ARBA" id="ARBA00022490"/>
    </source>
</evidence>
<dbReference type="PANTHER" id="PTHR33375">
    <property type="entry name" value="CHROMOSOME-PARTITIONING PROTEIN PARB-RELATED"/>
    <property type="match status" value="1"/>
</dbReference>
<keyword evidence="5" id="KW-0238">DNA-binding</keyword>
<feature type="domain" description="HTH cro/C1-type" evidence="8">
    <location>
        <begin position="130"/>
        <end position="149"/>
    </location>
</feature>
<dbReference type="GO" id="GO:0005694">
    <property type="term" value="C:chromosome"/>
    <property type="evidence" value="ECO:0007669"/>
    <property type="project" value="TreeGrafter"/>
</dbReference>
<comment type="caution">
    <text evidence="9">The sequence shown here is derived from an EMBL/GenBank/DDBJ whole genome shotgun (WGS) entry which is preliminary data.</text>
</comment>
<dbReference type="Gene3D" id="3.90.1530.30">
    <property type="match status" value="1"/>
</dbReference>
<dbReference type="Pfam" id="PF02195">
    <property type="entry name" value="ParB_N"/>
    <property type="match status" value="1"/>
</dbReference>
<dbReference type="InterPro" id="IPR036086">
    <property type="entry name" value="ParB/Sulfiredoxin_sf"/>
</dbReference>
<dbReference type="FunFam" id="3.90.1530.30:FF:000001">
    <property type="entry name" value="Chromosome partitioning protein ParB"/>
    <property type="match status" value="1"/>
</dbReference>
<dbReference type="NCBIfam" id="TIGR04285">
    <property type="entry name" value="nucleoid_noc"/>
    <property type="match status" value="1"/>
</dbReference>